<dbReference type="AlphaFoldDB" id="A0A9Q3D4E9"/>
<reference evidence="2" key="1">
    <citation type="submission" date="2021-03" db="EMBL/GenBank/DDBJ databases">
        <title>Draft genome sequence of rust myrtle Austropuccinia psidii MF-1, a brazilian biotype.</title>
        <authorList>
            <person name="Quecine M.C."/>
            <person name="Pachon D.M.R."/>
            <person name="Bonatelli M.L."/>
            <person name="Correr F.H."/>
            <person name="Franceschini L.M."/>
            <person name="Leite T.F."/>
            <person name="Margarido G.R.A."/>
            <person name="Almeida C.A."/>
            <person name="Ferrarezi J.A."/>
            <person name="Labate C.A."/>
        </authorList>
    </citation>
    <scope>NUCLEOTIDE SEQUENCE</scope>
    <source>
        <strain evidence="2">MF-1</strain>
    </source>
</reference>
<keyword evidence="3" id="KW-1185">Reference proteome</keyword>
<gene>
    <name evidence="2" type="ORF">O181_036354</name>
</gene>
<dbReference type="EMBL" id="AVOT02013743">
    <property type="protein sequence ID" value="MBW0496639.1"/>
    <property type="molecule type" value="Genomic_DNA"/>
</dbReference>
<dbReference type="Proteomes" id="UP000765509">
    <property type="component" value="Unassembled WGS sequence"/>
</dbReference>
<feature type="region of interest" description="Disordered" evidence="1">
    <location>
        <begin position="22"/>
        <end position="84"/>
    </location>
</feature>
<name>A0A9Q3D4E9_9BASI</name>
<protein>
    <submittedName>
        <fullName evidence="2">Uncharacterized protein</fullName>
    </submittedName>
</protein>
<organism evidence="2 3">
    <name type="scientific">Austropuccinia psidii MF-1</name>
    <dbReference type="NCBI Taxonomy" id="1389203"/>
    <lineage>
        <taxon>Eukaryota</taxon>
        <taxon>Fungi</taxon>
        <taxon>Dikarya</taxon>
        <taxon>Basidiomycota</taxon>
        <taxon>Pucciniomycotina</taxon>
        <taxon>Pucciniomycetes</taxon>
        <taxon>Pucciniales</taxon>
        <taxon>Sphaerophragmiaceae</taxon>
        <taxon>Austropuccinia</taxon>
    </lineage>
</organism>
<sequence>MRDRDCLYQDINKLFDVWKNMKPQPQGHALDNPYQEEKKPVGLLDDNPRSPSQYQDGDSITYPEKEALQKLPEASTRPKFSGVG</sequence>
<proteinExistence type="predicted"/>
<evidence type="ECO:0000313" key="3">
    <source>
        <dbReference type="Proteomes" id="UP000765509"/>
    </source>
</evidence>
<evidence type="ECO:0000313" key="2">
    <source>
        <dbReference type="EMBL" id="MBW0496639.1"/>
    </source>
</evidence>
<comment type="caution">
    <text evidence="2">The sequence shown here is derived from an EMBL/GenBank/DDBJ whole genome shotgun (WGS) entry which is preliminary data.</text>
</comment>
<feature type="compositionally biased region" description="Polar residues" evidence="1">
    <location>
        <begin position="49"/>
        <end position="58"/>
    </location>
</feature>
<evidence type="ECO:0000256" key="1">
    <source>
        <dbReference type="SAM" id="MobiDB-lite"/>
    </source>
</evidence>
<accession>A0A9Q3D4E9</accession>